<dbReference type="InterPro" id="IPR006158">
    <property type="entry name" value="Cobalamin-bd"/>
</dbReference>
<evidence type="ECO:0000313" key="10">
    <source>
        <dbReference type="Proteomes" id="UP000295345"/>
    </source>
</evidence>
<reference evidence="9 10" key="1">
    <citation type="submission" date="2019-03" db="EMBL/GenBank/DDBJ databases">
        <title>Draft genome sequences of novel Actinobacteria.</title>
        <authorList>
            <person name="Sahin N."/>
            <person name="Ay H."/>
            <person name="Saygin H."/>
        </authorList>
    </citation>
    <scope>NUCLEOTIDE SEQUENCE [LARGE SCALE GENOMIC DNA]</scope>
    <source>
        <strain evidence="9 10">DSM 41900</strain>
    </source>
</reference>
<evidence type="ECO:0000313" key="9">
    <source>
        <dbReference type="EMBL" id="TDC78643.1"/>
    </source>
</evidence>
<organism evidence="9 10">
    <name type="scientific">Streptomyces hainanensis</name>
    <dbReference type="NCBI Taxonomy" id="402648"/>
    <lineage>
        <taxon>Bacteria</taxon>
        <taxon>Bacillati</taxon>
        <taxon>Actinomycetota</taxon>
        <taxon>Actinomycetes</taxon>
        <taxon>Kitasatosporales</taxon>
        <taxon>Streptomycetaceae</taxon>
        <taxon>Streptomyces</taxon>
    </lineage>
</organism>
<evidence type="ECO:0000256" key="3">
    <source>
        <dbReference type="ARBA" id="ARBA00022679"/>
    </source>
</evidence>
<dbReference type="SMART" id="SM00729">
    <property type="entry name" value="Elp3"/>
    <property type="match status" value="1"/>
</dbReference>
<comment type="cofactor">
    <cofactor evidence="1">
        <name>[4Fe-4S] cluster</name>
        <dbReference type="ChEBI" id="CHEBI:49883"/>
    </cofactor>
</comment>
<keyword evidence="7" id="KW-0411">Iron-sulfur</keyword>
<dbReference type="GO" id="GO:0031419">
    <property type="term" value="F:cobalamin binding"/>
    <property type="evidence" value="ECO:0007669"/>
    <property type="project" value="InterPro"/>
</dbReference>
<dbReference type="InterPro" id="IPR006638">
    <property type="entry name" value="Elp3/MiaA/NifB-like_rSAM"/>
</dbReference>
<dbReference type="CDD" id="cd02068">
    <property type="entry name" value="radical_SAM_B12_BD"/>
    <property type="match status" value="1"/>
</dbReference>
<dbReference type="EMBL" id="SMKI01000029">
    <property type="protein sequence ID" value="TDC78643.1"/>
    <property type="molecule type" value="Genomic_DNA"/>
</dbReference>
<proteinExistence type="predicted"/>
<dbReference type="RefSeq" id="WP_132816568.1">
    <property type="nucleotide sequence ID" value="NZ_SMKI01000029.1"/>
</dbReference>
<evidence type="ECO:0000256" key="5">
    <source>
        <dbReference type="ARBA" id="ARBA00022723"/>
    </source>
</evidence>
<dbReference type="InterPro" id="IPR058240">
    <property type="entry name" value="rSAM_sf"/>
</dbReference>
<dbReference type="SFLD" id="SFLDG01082">
    <property type="entry name" value="B12-binding_domain_containing"/>
    <property type="match status" value="1"/>
</dbReference>
<gene>
    <name evidence="9" type="ORF">E1283_04620</name>
</gene>
<accession>A0A4R4TU13</accession>
<evidence type="ECO:0000256" key="4">
    <source>
        <dbReference type="ARBA" id="ARBA00022691"/>
    </source>
</evidence>
<dbReference type="GO" id="GO:0051539">
    <property type="term" value="F:4 iron, 4 sulfur cluster binding"/>
    <property type="evidence" value="ECO:0007669"/>
    <property type="project" value="UniProtKB-KW"/>
</dbReference>
<protein>
    <submittedName>
        <fullName evidence="9">Radical SAM protein</fullName>
    </submittedName>
</protein>
<keyword evidence="4" id="KW-0949">S-adenosyl-L-methionine</keyword>
<dbReference type="Pfam" id="PF02310">
    <property type="entry name" value="B12-binding"/>
    <property type="match status" value="1"/>
</dbReference>
<dbReference type="PANTHER" id="PTHR43409:SF7">
    <property type="entry name" value="BLL1977 PROTEIN"/>
    <property type="match status" value="1"/>
</dbReference>
<dbReference type="InterPro" id="IPR007197">
    <property type="entry name" value="rSAM"/>
</dbReference>
<keyword evidence="2" id="KW-0489">Methyltransferase</keyword>
<dbReference type="PROSITE" id="PS51332">
    <property type="entry name" value="B12_BINDING"/>
    <property type="match status" value="1"/>
</dbReference>
<evidence type="ECO:0000256" key="2">
    <source>
        <dbReference type="ARBA" id="ARBA00022603"/>
    </source>
</evidence>
<dbReference type="SFLD" id="SFLDS00029">
    <property type="entry name" value="Radical_SAM"/>
    <property type="match status" value="1"/>
</dbReference>
<dbReference type="GO" id="GO:0003824">
    <property type="term" value="F:catalytic activity"/>
    <property type="evidence" value="ECO:0007669"/>
    <property type="project" value="InterPro"/>
</dbReference>
<keyword evidence="5" id="KW-0479">Metal-binding</keyword>
<comment type="caution">
    <text evidence="9">The sequence shown here is derived from an EMBL/GenBank/DDBJ whole genome shotgun (WGS) entry which is preliminary data.</text>
</comment>
<feature type="domain" description="B12-binding" evidence="8">
    <location>
        <begin position="5"/>
        <end position="137"/>
    </location>
</feature>
<dbReference type="Proteomes" id="UP000295345">
    <property type="component" value="Unassembled WGS sequence"/>
</dbReference>
<keyword evidence="3" id="KW-0808">Transferase</keyword>
<dbReference type="SFLD" id="SFLDG01123">
    <property type="entry name" value="methyltransferase_(Class_B)"/>
    <property type="match status" value="1"/>
</dbReference>
<dbReference type="InterPro" id="IPR023404">
    <property type="entry name" value="rSAM_horseshoe"/>
</dbReference>
<evidence type="ECO:0000256" key="7">
    <source>
        <dbReference type="ARBA" id="ARBA00023014"/>
    </source>
</evidence>
<keyword evidence="10" id="KW-1185">Reference proteome</keyword>
<evidence type="ECO:0000256" key="6">
    <source>
        <dbReference type="ARBA" id="ARBA00023004"/>
    </source>
</evidence>
<dbReference type="Pfam" id="PF04055">
    <property type="entry name" value="Radical_SAM"/>
    <property type="match status" value="1"/>
</dbReference>
<dbReference type="PANTHER" id="PTHR43409">
    <property type="entry name" value="ANAEROBIC MAGNESIUM-PROTOPORPHYRIN IX MONOMETHYL ESTER CYCLASE-RELATED"/>
    <property type="match status" value="1"/>
</dbReference>
<keyword evidence="6" id="KW-0408">Iron</keyword>
<name>A0A4R4TU13_9ACTN</name>
<dbReference type="InterPro" id="IPR034466">
    <property type="entry name" value="Methyltransferase_Class_B"/>
</dbReference>
<dbReference type="GO" id="GO:0046872">
    <property type="term" value="F:metal ion binding"/>
    <property type="evidence" value="ECO:0007669"/>
    <property type="project" value="UniProtKB-KW"/>
</dbReference>
<sequence length="536" mass="59789">MNPQTENDDMREIYGFHENLALALIAAALRKRGHQVVLVDQRVHRLTDREVAHRIAGEGAELVGFSVNYATLKPALKVAQLLKVTGAPTVVFGGEHVTYLDDGVLGAYACVDLVVRGEGEQGFLAVADALRAGRDVRGERGISYWDREKDVCVRTPVRSPVADLDELPFASRDVADQALAQGTPIEIGILGQRGCPFPCSFCNANRFLGNETKGMRYRTAANIADEIEQLGPRLAEHDLLLRFYDATWVTRSPASRAWAVALCDELEERGLRVPFDVFVRSDSFDLTSRDDLRLIRRLRRAGMVSTYLGLEAGDDEVLDVYNKKVHANASIRAFEEFRRAGVSGSTNGVITFHQSVTLPQIANTVTFLERLGLCTLWNLCSRVETLPGIRLGDDMITRPRRAVWDVLNYALLDPGARALYELLTETSETSYVGRLEDFLSRRLRDVARVRDFRAGEPVASEITRRLDRDIRDVQRLTSAFAAEAIDGLIASDGGRCPDRTRVVRYTDEMLFRLRRLATEYRPLLGAGPTDWYATAA</sequence>
<evidence type="ECO:0000256" key="1">
    <source>
        <dbReference type="ARBA" id="ARBA00001966"/>
    </source>
</evidence>
<dbReference type="Gene3D" id="3.40.50.280">
    <property type="entry name" value="Cobalamin-binding domain"/>
    <property type="match status" value="1"/>
</dbReference>
<dbReference type="OrthoDB" id="5298546at2"/>
<dbReference type="Gene3D" id="3.80.30.20">
    <property type="entry name" value="tm_1862 like domain"/>
    <property type="match status" value="1"/>
</dbReference>
<dbReference type="SUPFAM" id="SSF102114">
    <property type="entry name" value="Radical SAM enzymes"/>
    <property type="match status" value="1"/>
</dbReference>
<dbReference type="GO" id="GO:0005829">
    <property type="term" value="C:cytosol"/>
    <property type="evidence" value="ECO:0007669"/>
    <property type="project" value="TreeGrafter"/>
</dbReference>
<dbReference type="InterPro" id="IPR051198">
    <property type="entry name" value="BchE-like"/>
</dbReference>
<evidence type="ECO:0000259" key="8">
    <source>
        <dbReference type="PROSITE" id="PS51332"/>
    </source>
</evidence>
<dbReference type="AlphaFoldDB" id="A0A4R4TU13"/>